<evidence type="ECO:0000313" key="7">
    <source>
        <dbReference type="Proteomes" id="UP000746471"/>
    </source>
</evidence>
<dbReference type="SUPFAM" id="SSF51735">
    <property type="entry name" value="NAD(P)-binding Rossmann-fold domains"/>
    <property type="match status" value="1"/>
</dbReference>
<evidence type="ECO:0000259" key="5">
    <source>
        <dbReference type="Pfam" id="PF02737"/>
    </source>
</evidence>
<dbReference type="PANTHER" id="PTHR48075">
    <property type="entry name" value="3-HYDROXYACYL-COA DEHYDROGENASE FAMILY PROTEIN"/>
    <property type="match status" value="1"/>
</dbReference>
<evidence type="ECO:0000313" key="6">
    <source>
        <dbReference type="EMBL" id="MBS7525273.1"/>
    </source>
</evidence>
<sequence length="319" mass="35712">MKLEMIKKIAIIGAGTMGPGIAQVFAMHAYEVVLFDIDTEKRQNAKKMIRVNLETFVEEGYLAAEAVTAVLDRIAIVDTMAAAVADAQFVIESVSEKPEIKQLVYREMDALLSPDVIIVSNASALNPFSLMPERRLRSMAAAHFFAPPHIVPLVEVAVNEQTSEETLNTVMSLLTKCEKVPVKLEKFLPGYMINRFQIILNTEIFYLLDNGYCTPEQIDLAVKSSFMLRGMVLGLVQRYDFTGLDISANNIINGSYVMPEMPERPPCLFDKVERGELGVKTGKGFYDYQGRSAEDVQKKRDKMLLKVLKATKSLMDEQI</sequence>
<keyword evidence="7" id="KW-1185">Reference proteome</keyword>
<dbReference type="InterPro" id="IPR008927">
    <property type="entry name" value="6-PGluconate_DH-like_C_sf"/>
</dbReference>
<evidence type="ECO:0000256" key="1">
    <source>
        <dbReference type="ARBA" id="ARBA00005086"/>
    </source>
</evidence>
<reference evidence="6 7" key="1">
    <citation type="submission" date="2021-05" db="EMBL/GenBank/DDBJ databases">
        <title>Fusibacter ferrireducens sp. nov., an anaerobic, sulfur- and Fe-reducing bacterium isolated from the mangrove sediment.</title>
        <authorList>
            <person name="Qiu D."/>
        </authorList>
    </citation>
    <scope>NUCLEOTIDE SEQUENCE [LARGE SCALE GENOMIC DNA]</scope>
    <source>
        <strain evidence="6 7">DSM 12116</strain>
    </source>
</reference>
<dbReference type="RefSeq" id="WP_213235055.1">
    <property type="nucleotide sequence ID" value="NZ_JAHBCL010000001.1"/>
</dbReference>
<dbReference type="PIRSF" id="PIRSF000105">
    <property type="entry name" value="HCDH"/>
    <property type="match status" value="1"/>
</dbReference>
<comment type="pathway">
    <text evidence="1">Lipid metabolism; butanoate metabolism.</text>
</comment>
<accession>A0ABS5PJV3</accession>
<comment type="similarity">
    <text evidence="2">Belongs to the 3-hydroxyacyl-CoA dehydrogenase family.</text>
</comment>
<feature type="domain" description="3-hydroxyacyl-CoA dehydrogenase C-terminal" evidence="4">
    <location>
        <begin position="190"/>
        <end position="288"/>
    </location>
</feature>
<evidence type="ECO:0000259" key="4">
    <source>
        <dbReference type="Pfam" id="PF00725"/>
    </source>
</evidence>
<dbReference type="SUPFAM" id="SSF48179">
    <property type="entry name" value="6-phosphogluconate dehydrogenase C-terminal domain-like"/>
    <property type="match status" value="1"/>
</dbReference>
<dbReference type="InterPro" id="IPR022694">
    <property type="entry name" value="3-OHacyl-CoA_DH"/>
</dbReference>
<dbReference type="EMBL" id="JAHBCL010000001">
    <property type="protein sequence ID" value="MBS7525273.1"/>
    <property type="molecule type" value="Genomic_DNA"/>
</dbReference>
<evidence type="ECO:0000256" key="2">
    <source>
        <dbReference type="ARBA" id="ARBA00009463"/>
    </source>
</evidence>
<evidence type="ECO:0000256" key="3">
    <source>
        <dbReference type="ARBA" id="ARBA00023002"/>
    </source>
</evidence>
<dbReference type="InterPro" id="IPR006176">
    <property type="entry name" value="3-OHacyl-CoA_DH_NAD-bd"/>
</dbReference>
<keyword evidence="3" id="KW-0560">Oxidoreductase</keyword>
<name>A0ABS5PJV3_9FIRM</name>
<dbReference type="InterPro" id="IPR006108">
    <property type="entry name" value="3HC_DH_C"/>
</dbReference>
<dbReference type="Gene3D" id="1.10.1040.10">
    <property type="entry name" value="N-(1-d-carboxylethyl)-l-norvaline Dehydrogenase, domain 2"/>
    <property type="match status" value="1"/>
</dbReference>
<proteinExistence type="inferred from homology"/>
<dbReference type="Pfam" id="PF02737">
    <property type="entry name" value="3HCDH_N"/>
    <property type="match status" value="1"/>
</dbReference>
<dbReference type="Proteomes" id="UP000746471">
    <property type="component" value="Unassembled WGS sequence"/>
</dbReference>
<protein>
    <submittedName>
        <fullName evidence="6">3-hydroxyacyl-CoA dehydrogenase family protein</fullName>
    </submittedName>
</protein>
<gene>
    <name evidence="6" type="ORF">KHM83_01135</name>
</gene>
<dbReference type="PANTHER" id="PTHR48075:SF5">
    <property type="entry name" value="3-HYDROXYBUTYRYL-COA DEHYDROGENASE"/>
    <property type="match status" value="1"/>
</dbReference>
<dbReference type="Gene3D" id="3.40.50.720">
    <property type="entry name" value="NAD(P)-binding Rossmann-like Domain"/>
    <property type="match status" value="1"/>
</dbReference>
<dbReference type="Pfam" id="PF00725">
    <property type="entry name" value="3HCDH"/>
    <property type="match status" value="1"/>
</dbReference>
<comment type="caution">
    <text evidence="6">The sequence shown here is derived from an EMBL/GenBank/DDBJ whole genome shotgun (WGS) entry which is preliminary data.</text>
</comment>
<feature type="domain" description="3-hydroxyacyl-CoA dehydrogenase NAD binding" evidence="5">
    <location>
        <begin position="8"/>
        <end position="185"/>
    </location>
</feature>
<organism evidence="6 7">
    <name type="scientific">Fusibacter paucivorans</name>
    <dbReference type="NCBI Taxonomy" id="76009"/>
    <lineage>
        <taxon>Bacteria</taxon>
        <taxon>Bacillati</taxon>
        <taxon>Bacillota</taxon>
        <taxon>Clostridia</taxon>
        <taxon>Eubacteriales</taxon>
        <taxon>Eubacteriales Family XII. Incertae Sedis</taxon>
        <taxon>Fusibacter</taxon>
    </lineage>
</organism>
<dbReference type="InterPro" id="IPR013328">
    <property type="entry name" value="6PGD_dom2"/>
</dbReference>
<dbReference type="InterPro" id="IPR036291">
    <property type="entry name" value="NAD(P)-bd_dom_sf"/>
</dbReference>